<evidence type="ECO:0000256" key="1">
    <source>
        <dbReference type="SAM" id="Phobius"/>
    </source>
</evidence>
<feature type="transmembrane region" description="Helical" evidence="1">
    <location>
        <begin position="54"/>
        <end position="74"/>
    </location>
</feature>
<feature type="transmembrane region" description="Helical" evidence="1">
    <location>
        <begin position="164"/>
        <end position="186"/>
    </location>
</feature>
<dbReference type="EMBL" id="JBBJUP010000015">
    <property type="protein sequence ID" value="MEJ8280903.1"/>
    <property type="molecule type" value="Genomic_DNA"/>
</dbReference>
<evidence type="ECO:0000259" key="2">
    <source>
        <dbReference type="Pfam" id="PF02517"/>
    </source>
</evidence>
<dbReference type="Proteomes" id="UP001364211">
    <property type="component" value="Unassembled WGS sequence"/>
</dbReference>
<feature type="transmembrane region" description="Helical" evidence="1">
    <location>
        <begin position="122"/>
        <end position="143"/>
    </location>
</feature>
<dbReference type="InterPro" id="IPR003675">
    <property type="entry name" value="Rce1/LyrA-like_dom"/>
</dbReference>
<organism evidence="3 4">
    <name type="scientific">Pseudonocardia spirodelae</name>
    <dbReference type="NCBI Taxonomy" id="3133431"/>
    <lineage>
        <taxon>Bacteria</taxon>
        <taxon>Bacillati</taxon>
        <taxon>Actinomycetota</taxon>
        <taxon>Actinomycetes</taxon>
        <taxon>Pseudonocardiales</taxon>
        <taxon>Pseudonocardiaceae</taxon>
        <taxon>Pseudonocardia</taxon>
    </lineage>
</organism>
<accession>A0ABU8TAB0</accession>
<feature type="transmembrane region" description="Helical" evidence="1">
    <location>
        <begin position="198"/>
        <end position="218"/>
    </location>
</feature>
<dbReference type="PANTHER" id="PTHR35797:SF1">
    <property type="entry name" value="PROTEASE"/>
    <property type="match status" value="1"/>
</dbReference>
<dbReference type="Pfam" id="PF02517">
    <property type="entry name" value="Rce1-like"/>
    <property type="match status" value="1"/>
</dbReference>
<keyword evidence="1" id="KW-0812">Transmembrane</keyword>
<evidence type="ECO:0000313" key="4">
    <source>
        <dbReference type="Proteomes" id="UP001364211"/>
    </source>
</evidence>
<keyword evidence="1" id="KW-1133">Transmembrane helix</keyword>
<feature type="transmembrane region" description="Helical" evidence="1">
    <location>
        <begin position="225"/>
        <end position="243"/>
    </location>
</feature>
<evidence type="ECO:0000313" key="3">
    <source>
        <dbReference type="EMBL" id="MEJ8280903.1"/>
    </source>
</evidence>
<keyword evidence="4" id="KW-1185">Reference proteome</keyword>
<proteinExistence type="predicted"/>
<name>A0ABU8TAB0_9PSEU</name>
<keyword evidence="1" id="KW-0472">Membrane</keyword>
<feature type="transmembrane region" description="Helical" evidence="1">
    <location>
        <begin position="263"/>
        <end position="280"/>
    </location>
</feature>
<sequence length="316" mass="34106">MSRYTRPNRIVVGIRSHPLTAFFVCSYAVSWLLWVPVVVLGLPPFSAERHAPAFYVLPGIAVGVTGTAFALTAVTQGRAGVRRLLQRLVSWRVGAQWWLVAIVLLPGAAMLVAAALGTPDIVVAFAPASLTAYPAAYIVHFVFGPLFEETGWRGFALPRMQHRFGALRGTFLLGVLWSAWHFFLYVPVWFATGFVDGVTGLAIFVVTTTALTFAFTWLTNNTRASLLLAILMHGSVDGTVTYLQDLAERGVISHEAADQAIGLGQTIACVLLAAVLLVVTRGRLSYPRYAREAEELDLHPGASATGTGDQPLTGAR</sequence>
<reference evidence="3 4" key="1">
    <citation type="submission" date="2024-03" db="EMBL/GenBank/DDBJ databases">
        <title>Draft genome sequence of Pseudonocardia sp. DW16-2.</title>
        <authorList>
            <person name="Duangmal K."/>
        </authorList>
    </citation>
    <scope>NUCLEOTIDE SEQUENCE [LARGE SCALE GENOMIC DNA]</scope>
    <source>
        <strain evidence="3 4">DW16-2</strain>
    </source>
</reference>
<dbReference type="PANTHER" id="PTHR35797">
    <property type="entry name" value="PROTEASE-RELATED"/>
    <property type="match status" value="1"/>
</dbReference>
<dbReference type="RefSeq" id="WP_340292577.1">
    <property type="nucleotide sequence ID" value="NZ_JBBJUP010000015.1"/>
</dbReference>
<protein>
    <submittedName>
        <fullName evidence="3">Lysostaphin resistance A-like protein</fullName>
    </submittedName>
</protein>
<gene>
    <name evidence="3" type="ORF">WJX68_18315</name>
</gene>
<feature type="transmembrane region" description="Helical" evidence="1">
    <location>
        <begin position="21"/>
        <end position="42"/>
    </location>
</feature>
<feature type="domain" description="CAAX prenyl protease 2/Lysostaphin resistance protein A-like" evidence="2">
    <location>
        <begin position="135"/>
        <end position="237"/>
    </location>
</feature>
<dbReference type="InterPro" id="IPR042150">
    <property type="entry name" value="MmRce1-like"/>
</dbReference>
<feature type="transmembrane region" description="Helical" evidence="1">
    <location>
        <begin position="95"/>
        <end position="116"/>
    </location>
</feature>
<comment type="caution">
    <text evidence="3">The sequence shown here is derived from an EMBL/GenBank/DDBJ whole genome shotgun (WGS) entry which is preliminary data.</text>
</comment>